<accession>A0A3M6R0N9</accession>
<gene>
    <name evidence="2" type="ORF">D8I35_05040</name>
</gene>
<organism evidence="2 3">
    <name type="scientific">Corticibacter populi</name>
    <dbReference type="NCBI Taxonomy" id="1550736"/>
    <lineage>
        <taxon>Bacteria</taxon>
        <taxon>Pseudomonadati</taxon>
        <taxon>Pseudomonadota</taxon>
        <taxon>Betaproteobacteria</taxon>
        <taxon>Burkholderiales</taxon>
        <taxon>Comamonadaceae</taxon>
        <taxon>Corticibacter</taxon>
    </lineage>
</organism>
<dbReference type="AlphaFoldDB" id="A0A3M6R0N9"/>
<keyword evidence="1" id="KW-1133">Transmembrane helix</keyword>
<reference evidence="2 3" key="1">
    <citation type="submission" date="2018-10" db="EMBL/GenBank/DDBJ databases">
        <title>Draft genome of Cortibacter populi DSM10536.</title>
        <authorList>
            <person name="Bernier A.-M."/>
            <person name="Bernard K."/>
        </authorList>
    </citation>
    <scope>NUCLEOTIDE SEQUENCE [LARGE SCALE GENOMIC DNA]</scope>
    <source>
        <strain evidence="2 3">DSM 105136</strain>
    </source>
</reference>
<evidence type="ECO:0000313" key="3">
    <source>
        <dbReference type="Proteomes" id="UP000278006"/>
    </source>
</evidence>
<keyword evidence="3" id="KW-1185">Reference proteome</keyword>
<dbReference type="RefSeq" id="WP_122226574.1">
    <property type="nucleotide sequence ID" value="NZ_RDQO01000001.1"/>
</dbReference>
<protein>
    <submittedName>
        <fullName evidence="2">YggT family protein</fullName>
    </submittedName>
</protein>
<feature type="transmembrane region" description="Helical" evidence="1">
    <location>
        <begin position="97"/>
        <end position="124"/>
    </location>
</feature>
<keyword evidence="1" id="KW-0812">Transmembrane</keyword>
<comment type="caution">
    <text evidence="2">The sequence shown here is derived from an EMBL/GenBank/DDBJ whole genome shotgun (WGS) entry which is preliminary data.</text>
</comment>
<sequence>MLYDIVSFLLQIFVSVFAGACLLRVHMQAERVSFANPLGQVVLLLTNWLVQPVRRVVRANGRWDWVGLLLAYALLLVQCVLLLLLAGAWPGLSIAPIWAFFALLRLALSLAMAIVLVHVVLSWIQPGGWLHGLTGQLCRPWLAGLRRMLPTAGGIDLSPLVLLLLLQVAQIMLQHIQADMLSLTLPRL</sequence>
<dbReference type="EMBL" id="RDQO01000001">
    <property type="protein sequence ID" value="RMX08449.1"/>
    <property type="molecule type" value="Genomic_DNA"/>
</dbReference>
<evidence type="ECO:0000256" key="1">
    <source>
        <dbReference type="SAM" id="Phobius"/>
    </source>
</evidence>
<feature type="transmembrane region" description="Helical" evidence="1">
    <location>
        <begin position="65"/>
        <end position="85"/>
    </location>
</feature>
<dbReference type="InterPro" id="IPR003425">
    <property type="entry name" value="CCB3/YggT"/>
</dbReference>
<keyword evidence="1" id="KW-0472">Membrane</keyword>
<evidence type="ECO:0000313" key="2">
    <source>
        <dbReference type="EMBL" id="RMX08449.1"/>
    </source>
</evidence>
<dbReference type="GO" id="GO:0016020">
    <property type="term" value="C:membrane"/>
    <property type="evidence" value="ECO:0007669"/>
    <property type="project" value="InterPro"/>
</dbReference>
<proteinExistence type="predicted"/>
<feature type="transmembrane region" description="Helical" evidence="1">
    <location>
        <begin position="6"/>
        <end position="25"/>
    </location>
</feature>
<dbReference type="Pfam" id="PF02325">
    <property type="entry name" value="CCB3_YggT"/>
    <property type="match status" value="2"/>
</dbReference>
<dbReference type="Proteomes" id="UP000278006">
    <property type="component" value="Unassembled WGS sequence"/>
</dbReference>
<name>A0A3M6R0N9_9BURK</name>
<dbReference type="OrthoDB" id="9806665at2"/>